<dbReference type="EMBL" id="CP024091">
    <property type="protein sequence ID" value="ATP57987.1"/>
    <property type="molecule type" value="Genomic_DNA"/>
</dbReference>
<dbReference type="KEGG" id="pgs:CPT03_16705"/>
<dbReference type="AlphaFoldDB" id="A0A2D1U8P7"/>
<evidence type="ECO:0000313" key="2">
    <source>
        <dbReference type="Proteomes" id="UP000223749"/>
    </source>
</evidence>
<evidence type="ECO:0000313" key="1">
    <source>
        <dbReference type="EMBL" id="ATP57987.1"/>
    </source>
</evidence>
<reference evidence="1 2" key="1">
    <citation type="submission" date="2017-10" db="EMBL/GenBank/DDBJ databases">
        <title>Whole genome of Pedobacter ginsengisoli T01R-27 isolated from tomato rhizosphere.</title>
        <authorList>
            <person name="Weon H.-Y."/>
            <person name="Lee S.A."/>
            <person name="Sang M.K."/>
            <person name="Song J."/>
        </authorList>
    </citation>
    <scope>NUCLEOTIDE SEQUENCE [LARGE SCALE GENOMIC DNA]</scope>
    <source>
        <strain evidence="1 2">T01R-27</strain>
    </source>
</reference>
<keyword evidence="2" id="KW-1185">Reference proteome</keyword>
<protein>
    <submittedName>
        <fullName evidence="1">Uncharacterized protein</fullName>
    </submittedName>
</protein>
<gene>
    <name evidence="1" type="ORF">CPT03_16705</name>
</gene>
<name>A0A2D1U8P7_9SPHI</name>
<organism evidence="1 2">
    <name type="scientific">Pedobacter ginsengisoli</name>
    <dbReference type="NCBI Taxonomy" id="363852"/>
    <lineage>
        <taxon>Bacteria</taxon>
        <taxon>Pseudomonadati</taxon>
        <taxon>Bacteroidota</taxon>
        <taxon>Sphingobacteriia</taxon>
        <taxon>Sphingobacteriales</taxon>
        <taxon>Sphingobacteriaceae</taxon>
        <taxon>Pedobacter</taxon>
    </lineage>
</organism>
<dbReference type="Proteomes" id="UP000223749">
    <property type="component" value="Chromosome"/>
</dbReference>
<accession>A0A2D1U8P7</accession>
<sequence>MNVYSNDFEQGDLKGITGGILTTYNNSKVLGQYNNGGFELSLTDLPKHDLVEVTFDLYIHDSWDGNQNNDNIDGPDIWKLILDGKEYINTTFSNNTCGVGMNCSPQSYPNDYPNFNNNPKTGAFKINLPTVCHTVGKTTLYRIKKRISHSKSSILIKCMDKLVQTNTNDPLCDESWSIDNINVKAIGL</sequence>
<proteinExistence type="predicted"/>